<dbReference type="SMART" id="SM00955">
    <property type="entry name" value="RNB"/>
    <property type="match status" value="1"/>
</dbReference>
<dbReference type="PANTHER" id="PTHR23355:SF9">
    <property type="entry name" value="DIS3-LIKE EXONUCLEASE 2"/>
    <property type="match status" value="1"/>
</dbReference>
<keyword evidence="6 8" id="KW-0269">Exonuclease</keyword>
<dbReference type="InterPro" id="IPR001900">
    <property type="entry name" value="RNase_II/R"/>
</dbReference>
<keyword evidence="5 8" id="KW-0378">Hydrolase</keyword>
<comment type="subcellular location">
    <subcellularLocation>
        <location evidence="2 8">Cytoplasm</location>
    </subcellularLocation>
</comment>
<feature type="domain" description="RNB" evidence="10">
    <location>
        <begin position="190"/>
        <end position="518"/>
    </location>
</feature>
<evidence type="ECO:0000256" key="4">
    <source>
        <dbReference type="ARBA" id="ARBA00022722"/>
    </source>
</evidence>
<reference evidence="11 12" key="1">
    <citation type="submission" date="2009-02" db="EMBL/GenBank/DDBJ databases">
        <title>The Genome Sequence of Fusobacterium sp. 3_1_5R.</title>
        <authorList>
            <consortium name="The Broad Institute Genome Sequencing Platform"/>
            <person name="Ward D."/>
            <person name="Young S.K."/>
            <person name="Kodira C.D."/>
            <person name="Zeng Q."/>
            <person name="Koehrsen M."/>
            <person name="Alvarado L."/>
            <person name="Berlin A."/>
            <person name="Borenstein D."/>
            <person name="Chen Z."/>
            <person name="Engels R."/>
            <person name="Freedman E."/>
            <person name="Gellesch M."/>
            <person name="Goldberg J."/>
            <person name="Griggs A."/>
            <person name="Gujja S."/>
            <person name="Heiman D."/>
            <person name="Hepburn T."/>
            <person name="Howarth C."/>
            <person name="Jen D."/>
            <person name="Larson L."/>
            <person name="Lewis B."/>
            <person name="Mehta T."/>
            <person name="Park D."/>
            <person name="Pearson M."/>
            <person name="Roberts A."/>
            <person name="Saif S."/>
            <person name="Shea T."/>
            <person name="Shenoy N."/>
            <person name="Sisk P."/>
            <person name="Stolte C."/>
            <person name="Sykes S."/>
            <person name="Walk T."/>
            <person name="White J."/>
            <person name="Yandava C."/>
            <person name="Allen-Vercoe E."/>
            <person name="Strauss J."/>
            <person name="Ambrose C."/>
            <person name="Lander E."/>
            <person name="Nusbaum C."/>
            <person name="Galagan J."/>
            <person name="Birren B."/>
        </authorList>
    </citation>
    <scope>NUCLEOTIDE SEQUENCE [LARGE SCALE GENOMIC DNA]</scope>
    <source>
        <strain evidence="11 12">3_1_5R</strain>
    </source>
</reference>
<accession>E5BIE2</accession>
<dbReference type="InterPro" id="IPR040476">
    <property type="entry name" value="CSD2"/>
</dbReference>
<keyword evidence="12" id="KW-1185">Reference proteome</keyword>
<dbReference type="Gene3D" id="2.40.50.140">
    <property type="entry name" value="Nucleic acid-binding proteins"/>
    <property type="match status" value="2"/>
</dbReference>
<keyword evidence="3 8" id="KW-0963">Cytoplasm</keyword>
<dbReference type="NCBIfam" id="TIGR02063">
    <property type="entry name" value="RNase_R"/>
    <property type="match status" value="1"/>
</dbReference>
<dbReference type="GO" id="GO:0008859">
    <property type="term" value="F:exoribonuclease II activity"/>
    <property type="evidence" value="ECO:0007669"/>
    <property type="project" value="UniProtKB-UniRule"/>
</dbReference>
<evidence type="ECO:0000313" key="12">
    <source>
        <dbReference type="Proteomes" id="UP000002975"/>
    </source>
</evidence>
<gene>
    <name evidence="8 11" type="primary">rnr</name>
    <name evidence="11" type="ORF">FSBG_01762</name>
</gene>
<dbReference type="EMBL" id="GG657975">
    <property type="protein sequence ID" value="EFS22265.1"/>
    <property type="molecule type" value="Genomic_DNA"/>
</dbReference>
<organism evidence="11 12">
    <name type="scientific">Fusobacterium gonidiaformans 3-1-5R</name>
    <dbReference type="NCBI Taxonomy" id="469605"/>
    <lineage>
        <taxon>Bacteria</taxon>
        <taxon>Fusobacteriati</taxon>
        <taxon>Fusobacteriota</taxon>
        <taxon>Fusobacteriia</taxon>
        <taxon>Fusobacteriales</taxon>
        <taxon>Fusobacteriaceae</taxon>
        <taxon>Fusobacterium</taxon>
    </lineage>
</organism>
<keyword evidence="7 8" id="KW-0694">RNA-binding</keyword>
<dbReference type="HAMAP" id="MF_01895">
    <property type="entry name" value="RNase_R"/>
    <property type="match status" value="1"/>
</dbReference>
<dbReference type="NCBIfam" id="TIGR00358">
    <property type="entry name" value="3_prime_RNase"/>
    <property type="match status" value="1"/>
</dbReference>
<dbReference type="Pfam" id="PF08206">
    <property type="entry name" value="OB_RNB"/>
    <property type="match status" value="1"/>
</dbReference>
<evidence type="ECO:0000256" key="1">
    <source>
        <dbReference type="ARBA" id="ARBA00001849"/>
    </source>
</evidence>
<dbReference type="InterPro" id="IPR012340">
    <property type="entry name" value="NA-bd_OB-fold"/>
</dbReference>
<dbReference type="InterPro" id="IPR022966">
    <property type="entry name" value="RNase_II/R_CS"/>
</dbReference>
<evidence type="ECO:0000256" key="7">
    <source>
        <dbReference type="ARBA" id="ARBA00022884"/>
    </source>
</evidence>
<dbReference type="GO" id="GO:0003723">
    <property type="term" value="F:RNA binding"/>
    <property type="evidence" value="ECO:0007669"/>
    <property type="project" value="UniProtKB-UniRule"/>
</dbReference>
<dbReference type="SUPFAM" id="SSF50249">
    <property type="entry name" value="Nucleic acid-binding proteins"/>
    <property type="match status" value="2"/>
</dbReference>
<dbReference type="PANTHER" id="PTHR23355">
    <property type="entry name" value="RIBONUCLEASE"/>
    <property type="match status" value="1"/>
</dbReference>
<evidence type="ECO:0000259" key="10">
    <source>
        <dbReference type="SMART" id="SM00955"/>
    </source>
</evidence>
<evidence type="ECO:0000256" key="2">
    <source>
        <dbReference type="ARBA" id="ARBA00004496"/>
    </source>
</evidence>
<comment type="catalytic activity">
    <reaction evidence="1 8">
        <text>Exonucleolytic cleavage in the 3'- to 5'-direction to yield nucleoside 5'-phosphates.</text>
        <dbReference type="EC" id="3.1.13.1"/>
    </reaction>
</comment>
<dbReference type="InterPro" id="IPR050180">
    <property type="entry name" value="RNR_Ribonuclease"/>
</dbReference>
<protein>
    <recommendedName>
        <fullName evidence="8">Ribonuclease R</fullName>
        <shortName evidence="8">RNase R</shortName>
        <ecNumber evidence="8">3.1.13.1</ecNumber>
    </recommendedName>
</protein>
<dbReference type="InterPro" id="IPR013223">
    <property type="entry name" value="RNase_B_OB_dom"/>
</dbReference>
<dbReference type="InterPro" id="IPR004476">
    <property type="entry name" value="RNase_II/RNase_R"/>
</dbReference>
<feature type="domain" description="Cold-shock" evidence="9">
    <location>
        <begin position="81"/>
        <end position="144"/>
    </location>
</feature>
<dbReference type="Proteomes" id="UP000002975">
    <property type="component" value="Unassembled WGS sequence"/>
</dbReference>
<evidence type="ECO:0000313" key="11">
    <source>
        <dbReference type="EMBL" id="EFS22265.1"/>
    </source>
</evidence>
<evidence type="ECO:0000256" key="6">
    <source>
        <dbReference type="ARBA" id="ARBA00022839"/>
    </source>
</evidence>
<name>E5BIE2_9FUSO</name>
<dbReference type="GO" id="GO:0006402">
    <property type="term" value="P:mRNA catabolic process"/>
    <property type="evidence" value="ECO:0007669"/>
    <property type="project" value="TreeGrafter"/>
</dbReference>
<dbReference type="GO" id="GO:0005829">
    <property type="term" value="C:cytosol"/>
    <property type="evidence" value="ECO:0007669"/>
    <property type="project" value="TreeGrafter"/>
</dbReference>
<proteinExistence type="inferred from homology"/>
<dbReference type="SMART" id="SM00357">
    <property type="entry name" value="CSP"/>
    <property type="match status" value="2"/>
</dbReference>
<feature type="domain" description="Cold-shock" evidence="9">
    <location>
        <begin position="17"/>
        <end position="76"/>
    </location>
</feature>
<dbReference type="Pfam" id="PF00773">
    <property type="entry name" value="RNB"/>
    <property type="match status" value="1"/>
</dbReference>
<sequence>MEKEFRGGKLMREEFVRGTFSIIKERFAFVDTEEGEGIFIPKTAFHGALDGDVVLVRITKDKTEEHGREGEVTEIVSREKEKIVGILERRSDFGFVRPTHAFGKDIYIPRGKMKKAQNGELVVVSIYFWGDKDRKPEGEIIEVLGDPYNTKNMVDALIYREGMSEEFPRKVKTELKNIRTTISEKEVSSRHDLREYSIITIDGEDARDLDDAVYVEKMKNGNYKLLVCIADVSYYIPENSELDLEAQKRGNSVYLVDRVLPMFPKEISNGICSLNENEDKLTFTCEMEIDCTGKVIQAEMYKSVIRSVHRMTYTKVNEMIEGKEQTLQEYQDIQEMVKDMLDLSQILRARKYARGSIDFDLSEIKLVLDENEKVKYVKLRERGEAEKIIEDFMIAANEAVAEKLFWMEIPSVYRTHEKPERERLQKLNESLKNFHYRVHNLEDVHPKQFQEMIEDSKEKGVNLIVHKMILMALKQARYSMENVGHFGLASECYTHFTSPIRRYADLEVHRILDSTLKSYPSGKELSRNVKKLPKICEHISKTERTAMKVEEESVKIKLVEYMMNQVGEEFSAIVTGFSNRRVFFETEEHIEVSWDVVSSRHFYEFDEREYAMLDREQTEHQYHMGDKVKIVIVKASLQELEIEAVPTIVMQKGW</sequence>
<comment type="similarity">
    <text evidence="8">Belongs to the RNR ribonuclease family. RNase R subfamily.</text>
</comment>
<evidence type="ECO:0000256" key="5">
    <source>
        <dbReference type="ARBA" id="ARBA00022801"/>
    </source>
</evidence>
<keyword evidence="4 8" id="KW-0540">Nuclease</keyword>
<dbReference type="InterPro" id="IPR011805">
    <property type="entry name" value="RNase_R"/>
</dbReference>
<dbReference type="PROSITE" id="PS01175">
    <property type="entry name" value="RIBONUCLEASE_II"/>
    <property type="match status" value="1"/>
</dbReference>
<evidence type="ECO:0000256" key="8">
    <source>
        <dbReference type="HAMAP-Rule" id="MF_01895"/>
    </source>
</evidence>
<dbReference type="EC" id="3.1.13.1" evidence="8"/>
<evidence type="ECO:0000259" key="9">
    <source>
        <dbReference type="SMART" id="SM00357"/>
    </source>
</evidence>
<dbReference type="HOGENOM" id="CLU_002333_4_1_0"/>
<dbReference type="Pfam" id="PF17876">
    <property type="entry name" value="CSD2"/>
    <property type="match status" value="1"/>
</dbReference>
<dbReference type="InterPro" id="IPR011129">
    <property type="entry name" value="CSD"/>
</dbReference>
<comment type="function">
    <text evidence="8">3'-5' exoribonuclease that releases 5'-nucleoside monophosphates and is involved in maturation of structured RNAs.</text>
</comment>
<evidence type="ECO:0000256" key="3">
    <source>
        <dbReference type="ARBA" id="ARBA00022490"/>
    </source>
</evidence>
<dbReference type="AlphaFoldDB" id="E5BIE2"/>